<accession>A0A2S0KBA1</accession>
<proteinExistence type="predicted"/>
<evidence type="ECO:0000256" key="4">
    <source>
        <dbReference type="PROSITE-ProRule" id="PRU00335"/>
    </source>
</evidence>
<dbReference type="OrthoDB" id="8654052at2"/>
<keyword evidence="7" id="KW-1185">Reference proteome</keyword>
<evidence type="ECO:0000256" key="1">
    <source>
        <dbReference type="ARBA" id="ARBA00023015"/>
    </source>
</evidence>
<keyword evidence="1" id="KW-0805">Transcription regulation</keyword>
<dbReference type="InterPro" id="IPR050109">
    <property type="entry name" value="HTH-type_TetR-like_transc_reg"/>
</dbReference>
<dbReference type="AlphaFoldDB" id="A0A2S0KBA1"/>
<dbReference type="GO" id="GO:0000976">
    <property type="term" value="F:transcription cis-regulatory region binding"/>
    <property type="evidence" value="ECO:0007669"/>
    <property type="project" value="TreeGrafter"/>
</dbReference>
<dbReference type="EMBL" id="CP027433">
    <property type="protein sequence ID" value="AVL98957.1"/>
    <property type="molecule type" value="Genomic_DNA"/>
</dbReference>
<dbReference type="GO" id="GO:0003700">
    <property type="term" value="F:DNA-binding transcription factor activity"/>
    <property type="evidence" value="ECO:0007669"/>
    <property type="project" value="TreeGrafter"/>
</dbReference>
<sequence>MDRDRLVDVGVGLISNVGARALSLTSVARQAGVARATAYRMFGGRDALVAAIVQRELGLMREKIVEWGADEADVSRRVHKRVVEALRYIREHDALQYVLANEPDVIVGALVTARDSEGPTLIEMIVEATLEELDDDEAAALYPDARGGVEFMVRTVYCCMLVPQSALSDEQIANLAVRAIVR</sequence>
<organism evidence="6 7">
    <name type="scientific">Gordonia iterans</name>
    <dbReference type="NCBI Taxonomy" id="1004901"/>
    <lineage>
        <taxon>Bacteria</taxon>
        <taxon>Bacillati</taxon>
        <taxon>Actinomycetota</taxon>
        <taxon>Actinomycetes</taxon>
        <taxon>Mycobacteriales</taxon>
        <taxon>Gordoniaceae</taxon>
        <taxon>Gordonia</taxon>
    </lineage>
</organism>
<dbReference type="KEGG" id="git:C6V83_00310"/>
<evidence type="ECO:0000256" key="2">
    <source>
        <dbReference type="ARBA" id="ARBA00023125"/>
    </source>
</evidence>
<dbReference type="Gene3D" id="1.10.357.10">
    <property type="entry name" value="Tetracycline Repressor, domain 2"/>
    <property type="match status" value="1"/>
</dbReference>
<keyword evidence="3" id="KW-0804">Transcription</keyword>
<evidence type="ECO:0000256" key="3">
    <source>
        <dbReference type="ARBA" id="ARBA00023163"/>
    </source>
</evidence>
<dbReference type="InterPro" id="IPR009057">
    <property type="entry name" value="Homeodomain-like_sf"/>
</dbReference>
<dbReference type="PROSITE" id="PS50977">
    <property type="entry name" value="HTH_TETR_2"/>
    <property type="match status" value="1"/>
</dbReference>
<keyword evidence="2 4" id="KW-0238">DNA-binding</keyword>
<dbReference type="Proteomes" id="UP000239814">
    <property type="component" value="Chromosome"/>
</dbReference>
<dbReference type="PANTHER" id="PTHR30055">
    <property type="entry name" value="HTH-TYPE TRANSCRIPTIONAL REGULATOR RUTR"/>
    <property type="match status" value="1"/>
</dbReference>
<dbReference type="InterPro" id="IPR001647">
    <property type="entry name" value="HTH_TetR"/>
</dbReference>
<evidence type="ECO:0000259" key="5">
    <source>
        <dbReference type="PROSITE" id="PS50977"/>
    </source>
</evidence>
<reference evidence="6 7" key="1">
    <citation type="submission" date="2018-03" db="EMBL/GenBank/DDBJ databases">
        <title>Characteristics and genome of n-alkane degrading marine bacteria Gordonia iterans isolated from crude oil contaminated in Tae-an, South Korea.</title>
        <authorList>
            <person name="Lee S.-S."/>
            <person name="Kim H."/>
        </authorList>
    </citation>
    <scope>NUCLEOTIDE SEQUENCE [LARGE SCALE GENOMIC DNA]</scope>
    <source>
        <strain evidence="6 7">Co17</strain>
    </source>
</reference>
<evidence type="ECO:0000313" key="6">
    <source>
        <dbReference type="EMBL" id="AVL98957.1"/>
    </source>
</evidence>
<feature type="DNA-binding region" description="H-T-H motif" evidence="4">
    <location>
        <begin position="23"/>
        <end position="42"/>
    </location>
</feature>
<feature type="domain" description="HTH tetR-type" evidence="5">
    <location>
        <begin position="1"/>
        <end position="60"/>
    </location>
</feature>
<dbReference type="Pfam" id="PF00440">
    <property type="entry name" value="TetR_N"/>
    <property type="match status" value="1"/>
</dbReference>
<dbReference type="PANTHER" id="PTHR30055:SF234">
    <property type="entry name" value="HTH-TYPE TRANSCRIPTIONAL REGULATOR BETI"/>
    <property type="match status" value="1"/>
</dbReference>
<dbReference type="SUPFAM" id="SSF46689">
    <property type="entry name" value="Homeodomain-like"/>
    <property type="match status" value="1"/>
</dbReference>
<name>A0A2S0KBA1_9ACTN</name>
<dbReference type="RefSeq" id="WP_105940706.1">
    <property type="nucleotide sequence ID" value="NZ_CP027433.1"/>
</dbReference>
<evidence type="ECO:0000313" key="7">
    <source>
        <dbReference type="Proteomes" id="UP000239814"/>
    </source>
</evidence>
<protein>
    <submittedName>
        <fullName evidence="6">TetR/AcrR family transcriptional regulator</fullName>
    </submittedName>
</protein>
<gene>
    <name evidence="6" type="ORF">C6V83_00310</name>
</gene>